<feature type="domain" description="Beta-ketoacyl-[acyl-carrier-protein] synthase III N-terminal" evidence="1">
    <location>
        <begin position="83"/>
        <end position="153"/>
    </location>
</feature>
<sequence>MVARIAAMATYIGQTKSASGTAIEPHLDEMAMGKLVADEVLCKIPIDRSSITMVIFASAGIRPIFPSGAASITAHLGLNCKSFDVLAGCGGFGQAIEIASLMDGSILVVTADTLSRTVSPNEPSHEPLKLFADGAAAVLISHDALAGHRIINAFGETQPFCHSYYGASQGLVKRSLPPTLKPKLRDAYLNAWLSITRELINQITVKERPWVYCNQGDHQLFVPFMEEIKKDVQRIILTGHGHAGGADPWIGLMNHPLEQGQHAIMLASGIGFHFHGLLLEIGQCRV</sequence>
<evidence type="ECO:0000313" key="2">
    <source>
        <dbReference type="EMBL" id="MCK6263968.1"/>
    </source>
</evidence>
<dbReference type="PANTHER" id="PTHR34069:SF2">
    <property type="entry name" value="BETA-KETOACYL-[ACYL-CARRIER-PROTEIN] SYNTHASE III"/>
    <property type="match status" value="1"/>
</dbReference>
<evidence type="ECO:0000313" key="3">
    <source>
        <dbReference type="Proteomes" id="UP001139559"/>
    </source>
</evidence>
<dbReference type="GO" id="GO:0006633">
    <property type="term" value="P:fatty acid biosynthetic process"/>
    <property type="evidence" value="ECO:0007669"/>
    <property type="project" value="InterPro"/>
</dbReference>
<reference evidence="2" key="1">
    <citation type="submission" date="2021-11" db="EMBL/GenBank/DDBJ databases">
        <title>Vibrio ZSDE26 sp. nov. and Vibrio ZSDZ34 sp. nov., isolated from coastal seawater in Qingdao.</title>
        <authorList>
            <person name="Zhang P."/>
        </authorList>
    </citation>
    <scope>NUCLEOTIDE SEQUENCE</scope>
    <source>
        <strain evidence="2">ZSDE26</strain>
    </source>
</reference>
<protein>
    <recommendedName>
        <fullName evidence="1">Beta-ketoacyl-[acyl-carrier-protein] synthase III N-terminal domain-containing protein</fullName>
    </recommendedName>
</protein>
<dbReference type="Gene3D" id="3.40.47.10">
    <property type="match status" value="1"/>
</dbReference>
<gene>
    <name evidence="2" type="ORF">KP803_11870</name>
</gene>
<dbReference type="InterPro" id="IPR016039">
    <property type="entry name" value="Thiolase-like"/>
</dbReference>
<accession>A0A9X1XLL2</accession>
<dbReference type="PANTHER" id="PTHR34069">
    <property type="entry name" value="3-OXOACYL-[ACYL-CARRIER-PROTEIN] SYNTHASE 3"/>
    <property type="match status" value="1"/>
</dbReference>
<dbReference type="GO" id="GO:0044550">
    <property type="term" value="P:secondary metabolite biosynthetic process"/>
    <property type="evidence" value="ECO:0007669"/>
    <property type="project" value="TreeGrafter"/>
</dbReference>
<proteinExistence type="predicted"/>
<dbReference type="InterPro" id="IPR013751">
    <property type="entry name" value="ACP_syn_III_N"/>
</dbReference>
<dbReference type="Pfam" id="PF08545">
    <property type="entry name" value="ACP_syn_III"/>
    <property type="match status" value="1"/>
</dbReference>
<dbReference type="RefSeq" id="WP_248009047.1">
    <property type="nucleotide sequence ID" value="NZ_JAJHVV010000006.1"/>
</dbReference>
<dbReference type="EMBL" id="JAJHVV010000006">
    <property type="protein sequence ID" value="MCK6263968.1"/>
    <property type="molecule type" value="Genomic_DNA"/>
</dbReference>
<dbReference type="AlphaFoldDB" id="A0A9X1XLL2"/>
<keyword evidence="3" id="KW-1185">Reference proteome</keyword>
<dbReference type="GO" id="GO:0004315">
    <property type="term" value="F:3-oxoacyl-[acyl-carrier-protein] synthase activity"/>
    <property type="evidence" value="ECO:0007669"/>
    <property type="project" value="InterPro"/>
</dbReference>
<name>A0A9X1XLL2_9VIBR</name>
<dbReference type="SUPFAM" id="SSF53901">
    <property type="entry name" value="Thiolase-like"/>
    <property type="match status" value="2"/>
</dbReference>
<comment type="caution">
    <text evidence="2">The sequence shown here is derived from an EMBL/GenBank/DDBJ whole genome shotgun (WGS) entry which is preliminary data.</text>
</comment>
<evidence type="ECO:0000259" key="1">
    <source>
        <dbReference type="Pfam" id="PF08545"/>
    </source>
</evidence>
<organism evidence="2 3">
    <name type="scientific">Vibrio amylolyticus</name>
    <dbReference type="NCBI Taxonomy" id="2847292"/>
    <lineage>
        <taxon>Bacteria</taxon>
        <taxon>Pseudomonadati</taxon>
        <taxon>Pseudomonadota</taxon>
        <taxon>Gammaproteobacteria</taxon>
        <taxon>Vibrionales</taxon>
        <taxon>Vibrionaceae</taxon>
        <taxon>Vibrio</taxon>
    </lineage>
</organism>
<dbReference type="Proteomes" id="UP001139559">
    <property type="component" value="Unassembled WGS sequence"/>
</dbReference>